<dbReference type="AlphaFoldDB" id="A0A1S8N3Y1"/>
<dbReference type="EMBL" id="LZYZ01000005">
    <property type="protein sequence ID" value="OOM11130.1"/>
    <property type="molecule type" value="Genomic_DNA"/>
</dbReference>
<reference evidence="1 2" key="1">
    <citation type="submission" date="2016-05" db="EMBL/GenBank/DDBJ databases">
        <title>Microbial solvent formation.</title>
        <authorList>
            <person name="Poehlein A."/>
            <person name="Montoya Solano J.D."/>
            <person name="Flitsch S."/>
            <person name="Krabben P."/>
            <person name="Duerre P."/>
            <person name="Daniel R."/>
        </authorList>
    </citation>
    <scope>NUCLEOTIDE SEQUENCE [LARGE SCALE GENOMIC DNA]</scope>
    <source>
        <strain evidence="1 2">L1-8</strain>
    </source>
</reference>
<proteinExistence type="predicted"/>
<name>A0A1S8N3Y1_CLOSA</name>
<evidence type="ECO:0000313" key="2">
    <source>
        <dbReference type="Proteomes" id="UP000191154"/>
    </source>
</evidence>
<dbReference type="Proteomes" id="UP000191154">
    <property type="component" value="Unassembled WGS sequence"/>
</dbReference>
<protein>
    <submittedName>
        <fullName evidence="1">Uncharacterized protein</fullName>
    </submittedName>
</protein>
<dbReference type="STRING" id="169679.CSACC_00840"/>
<accession>A0A1S8N3Y1</accession>
<gene>
    <name evidence="1" type="ORF">CLOSAC_26730</name>
</gene>
<dbReference type="RefSeq" id="WP_077865846.1">
    <property type="nucleotide sequence ID" value="NZ_LZYZ01000005.1"/>
</dbReference>
<evidence type="ECO:0000313" key="1">
    <source>
        <dbReference type="EMBL" id="OOM11130.1"/>
    </source>
</evidence>
<comment type="caution">
    <text evidence="1">The sequence shown here is derived from an EMBL/GenBank/DDBJ whole genome shotgun (WGS) entry which is preliminary data.</text>
</comment>
<organism evidence="1 2">
    <name type="scientific">Clostridium saccharobutylicum</name>
    <dbReference type="NCBI Taxonomy" id="169679"/>
    <lineage>
        <taxon>Bacteria</taxon>
        <taxon>Bacillati</taxon>
        <taxon>Bacillota</taxon>
        <taxon>Clostridia</taxon>
        <taxon>Eubacteriales</taxon>
        <taxon>Clostridiaceae</taxon>
        <taxon>Clostridium</taxon>
    </lineage>
</organism>
<sequence length="68" mass="7923">MKGFVLDSTYKESIIIDMNDTISIISSHNLPNNPVYHYSTNLNQITSNYIAHHNKNDKFNTYNIIDYL</sequence>